<protein>
    <submittedName>
        <fullName evidence="1">Uncharacterized protein</fullName>
    </submittedName>
</protein>
<reference evidence="1 2" key="1">
    <citation type="submission" date="2013-11" db="EMBL/GenBank/DDBJ databases">
        <title>Draft genome of the bovine lungworm Dictyocaulus viviparus.</title>
        <authorList>
            <person name="Mitreva M."/>
        </authorList>
    </citation>
    <scope>NUCLEOTIDE SEQUENCE [LARGE SCALE GENOMIC DNA]</scope>
    <source>
        <strain evidence="1 2">HannoverDv2000</strain>
    </source>
</reference>
<dbReference type="EMBL" id="KN716318">
    <property type="protein sequence ID" value="KJH47181.1"/>
    <property type="molecule type" value="Genomic_DNA"/>
</dbReference>
<keyword evidence="2" id="KW-1185">Reference proteome</keyword>
<accession>A0A0D8XXW8</accession>
<organism evidence="1 2">
    <name type="scientific">Dictyocaulus viviparus</name>
    <name type="common">Bovine lungworm</name>
    <dbReference type="NCBI Taxonomy" id="29172"/>
    <lineage>
        <taxon>Eukaryota</taxon>
        <taxon>Metazoa</taxon>
        <taxon>Ecdysozoa</taxon>
        <taxon>Nematoda</taxon>
        <taxon>Chromadorea</taxon>
        <taxon>Rhabditida</taxon>
        <taxon>Rhabditina</taxon>
        <taxon>Rhabditomorpha</taxon>
        <taxon>Strongyloidea</taxon>
        <taxon>Metastrongylidae</taxon>
        <taxon>Dictyocaulus</taxon>
    </lineage>
</organism>
<dbReference type="Proteomes" id="UP000053766">
    <property type="component" value="Unassembled WGS sequence"/>
</dbReference>
<dbReference type="AlphaFoldDB" id="A0A0D8XXW8"/>
<proteinExistence type="predicted"/>
<reference evidence="2" key="2">
    <citation type="journal article" date="2016" name="Sci. Rep.">
        <title>Dictyocaulus viviparus genome, variome and transcriptome elucidate lungworm biology and support future intervention.</title>
        <authorList>
            <person name="McNulty S.N."/>
            <person name="Strube C."/>
            <person name="Rosa B.A."/>
            <person name="Martin J.C."/>
            <person name="Tyagi R."/>
            <person name="Choi Y.J."/>
            <person name="Wang Q."/>
            <person name="Hallsworth Pepin K."/>
            <person name="Zhang X."/>
            <person name="Ozersky P."/>
            <person name="Wilson R.K."/>
            <person name="Sternberg P.W."/>
            <person name="Gasser R.B."/>
            <person name="Mitreva M."/>
        </authorList>
    </citation>
    <scope>NUCLEOTIDE SEQUENCE [LARGE SCALE GENOMIC DNA]</scope>
    <source>
        <strain evidence="2">HannoverDv2000</strain>
    </source>
</reference>
<evidence type="ECO:0000313" key="2">
    <source>
        <dbReference type="Proteomes" id="UP000053766"/>
    </source>
</evidence>
<sequence length="39" mass="4314">MLETNCSDDGSVCALYALKPIVIITKNRHFGTLQELAFT</sequence>
<name>A0A0D8XXW8_DICVI</name>
<gene>
    <name evidence="1" type="ORF">DICVIV_06769</name>
</gene>
<evidence type="ECO:0000313" key="1">
    <source>
        <dbReference type="EMBL" id="KJH47181.1"/>
    </source>
</evidence>